<gene>
    <name evidence="1" type="ORF">COY32_03410</name>
</gene>
<sequence length="191" mass="22485">MKAKKFGFFFSVKHIDQNIDTYRLILDVMIKLGVKMYRSDLITNYPESIKTIKGDGSALVDSTQRQLRSADFAVAYFSDKSRVVFFQTILALENKTPVLCLVHEDKYKNFPETLLSYGEDFIQVKKYKSKNQLEEILSEYAEDLDPPKRRFNVVLKTKTLKQMEQLSRELDLTKAELLRRLVDKEYRRMFS</sequence>
<accession>A0A2M7TIX7</accession>
<reference evidence="2" key="1">
    <citation type="submission" date="2017-09" db="EMBL/GenBank/DDBJ databases">
        <title>Depth-based differentiation of microbial function through sediment-hosted aquifers and enrichment of novel symbionts in the deep terrestrial subsurface.</title>
        <authorList>
            <person name="Probst A.J."/>
            <person name="Ladd B."/>
            <person name="Jarett J.K."/>
            <person name="Geller-Mcgrath D.E."/>
            <person name="Sieber C.M.K."/>
            <person name="Emerson J.B."/>
            <person name="Anantharaman K."/>
            <person name="Thomas B.C."/>
            <person name="Malmstrom R."/>
            <person name="Stieglmeier M."/>
            <person name="Klingl A."/>
            <person name="Woyke T."/>
            <person name="Ryan C.M."/>
            <person name="Banfield J.F."/>
        </authorList>
    </citation>
    <scope>NUCLEOTIDE SEQUENCE [LARGE SCALE GENOMIC DNA]</scope>
</reference>
<evidence type="ECO:0000313" key="1">
    <source>
        <dbReference type="EMBL" id="PIZ46398.1"/>
    </source>
</evidence>
<dbReference type="EMBL" id="PFNL01000101">
    <property type="protein sequence ID" value="PIZ46398.1"/>
    <property type="molecule type" value="Genomic_DNA"/>
</dbReference>
<comment type="caution">
    <text evidence="1">The sequence shown here is derived from an EMBL/GenBank/DDBJ whole genome shotgun (WGS) entry which is preliminary data.</text>
</comment>
<dbReference type="AlphaFoldDB" id="A0A2M7TIX7"/>
<organism evidence="1 2">
    <name type="scientific">candidate division WWE3 bacterium CG_4_10_14_0_2_um_filter_41_14</name>
    <dbReference type="NCBI Taxonomy" id="1975072"/>
    <lineage>
        <taxon>Bacteria</taxon>
        <taxon>Katanobacteria</taxon>
    </lineage>
</organism>
<evidence type="ECO:0000313" key="2">
    <source>
        <dbReference type="Proteomes" id="UP000228920"/>
    </source>
</evidence>
<dbReference type="Gene3D" id="3.40.50.450">
    <property type="match status" value="1"/>
</dbReference>
<name>A0A2M7TIX7_UNCKA</name>
<dbReference type="Proteomes" id="UP000228920">
    <property type="component" value="Unassembled WGS sequence"/>
</dbReference>
<protein>
    <submittedName>
        <fullName evidence="1">Uncharacterized protein</fullName>
    </submittedName>
</protein>
<proteinExistence type="predicted"/>